<protein>
    <recommendedName>
        <fullName evidence="3">Lipoprotein</fullName>
    </recommendedName>
</protein>
<name>A0A926Y1F3_9BACT</name>
<dbReference type="AlphaFoldDB" id="A0A926Y1F3"/>
<comment type="caution">
    <text evidence="1">The sequence shown here is derived from an EMBL/GenBank/DDBJ whole genome shotgun (WGS) entry which is preliminary data.</text>
</comment>
<dbReference type="PROSITE" id="PS51257">
    <property type="entry name" value="PROKAR_LIPOPROTEIN"/>
    <property type="match status" value="1"/>
</dbReference>
<sequence>MRGNYLFLRIPTTWFTKLIVILTLLMGCTRNSAQITEDVLPVSSRRQAAQEKKKPKTRVTWDYLRYMVRNGENPSIYKLLKDRNKLIPRGAAKVADGGCHSSPWDPCVPDEFDEGDLASMRVDVPFLLNGQVVHLSLTVQYKISTGDVVSVGATVYGNTGNTVWTNYSPAAANYANGQMTVIANMQYTSSVQTTNTFATNVGGSGEVDGTGINVGLQYENSTQTTLSQTGVLYTNFSVNLHSAYGSGMIQMNGPGGIQRDYYIEPQ</sequence>
<evidence type="ECO:0000313" key="2">
    <source>
        <dbReference type="Proteomes" id="UP000598820"/>
    </source>
</evidence>
<gene>
    <name evidence="1" type="ORF">IC229_06210</name>
</gene>
<proteinExistence type="predicted"/>
<keyword evidence="2" id="KW-1185">Reference proteome</keyword>
<dbReference type="SUPFAM" id="SSF56935">
    <property type="entry name" value="Porins"/>
    <property type="match status" value="1"/>
</dbReference>
<dbReference type="EMBL" id="JACWZY010000003">
    <property type="protein sequence ID" value="MBD2700220.1"/>
    <property type="molecule type" value="Genomic_DNA"/>
</dbReference>
<evidence type="ECO:0000313" key="1">
    <source>
        <dbReference type="EMBL" id="MBD2700220.1"/>
    </source>
</evidence>
<organism evidence="1 2">
    <name type="scientific">Spirosoma profusum</name>
    <dbReference type="NCBI Taxonomy" id="2771354"/>
    <lineage>
        <taxon>Bacteria</taxon>
        <taxon>Pseudomonadati</taxon>
        <taxon>Bacteroidota</taxon>
        <taxon>Cytophagia</taxon>
        <taxon>Cytophagales</taxon>
        <taxon>Cytophagaceae</taxon>
        <taxon>Spirosoma</taxon>
    </lineage>
</organism>
<dbReference type="Proteomes" id="UP000598820">
    <property type="component" value="Unassembled WGS sequence"/>
</dbReference>
<reference evidence="1" key="1">
    <citation type="submission" date="2020-09" db="EMBL/GenBank/DDBJ databases">
        <authorList>
            <person name="Kim M.K."/>
        </authorList>
    </citation>
    <scope>NUCLEOTIDE SEQUENCE</scope>
    <source>
        <strain evidence="1">BT702</strain>
    </source>
</reference>
<evidence type="ECO:0008006" key="3">
    <source>
        <dbReference type="Google" id="ProtNLM"/>
    </source>
</evidence>
<dbReference type="RefSeq" id="WP_190886066.1">
    <property type="nucleotide sequence ID" value="NZ_JACWZY010000003.1"/>
</dbReference>
<accession>A0A926Y1F3</accession>